<dbReference type="RefSeq" id="WP_043747103.1">
    <property type="nucleotide sequence ID" value="NZ_AQQX01000002.1"/>
</dbReference>
<dbReference type="CDD" id="cd03257">
    <property type="entry name" value="ABC_NikE_OppD_transporters"/>
    <property type="match status" value="1"/>
</dbReference>
<dbReference type="Pfam" id="PF00005">
    <property type="entry name" value="ABC_tran"/>
    <property type="match status" value="1"/>
</dbReference>
<dbReference type="InterPro" id="IPR050319">
    <property type="entry name" value="ABC_transp_ATP-bind"/>
</dbReference>
<evidence type="ECO:0000313" key="7">
    <source>
        <dbReference type="EMBL" id="KGM49745.1"/>
    </source>
</evidence>
<evidence type="ECO:0000256" key="1">
    <source>
        <dbReference type="ARBA" id="ARBA00004417"/>
    </source>
</evidence>
<dbReference type="eggNOG" id="COG4608">
    <property type="taxonomic scope" value="Bacteria"/>
</dbReference>
<keyword evidence="3" id="KW-0813">Transport</keyword>
<protein>
    <submittedName>
        <fullName evidence="7">ABC transporter ATP-binding protein</fullName>
    </submittedName>
</protein>
<dbReference type="InterPro" id="IPR003593">
    <property type="entry name" value="AAA+_ATPase"/>
</dbReference>
<keyword evidence="5 7" id="KW-0067">ATP-binding</keyword>
<dbReference type="InterPro" id="IPR013563">
    <property type="entry name" value="Oligopep_ABC_C"/>
</dbReference>
<reference evidence="7 8" key="1">
    <citation type="journal article" date="2015" name="Antonie Van Leeuwenhoek">
        <title>Pseudooceanicola atlanticus gen. nov. sp. nov., isolated from surface seawater of the Atlantic Ocean and reclassification of Oceanicola batsensis, Oceanicola marinus, Oceanicola nitratireducens, Oceanicola nanhaiensis, Oceanicola antarcticus and Oceanicola flagellatus, as Pseudooceanicola batsensis comb. nov., Pseudooceanicola marinus comb. nov., Pseudooceanicola nitratireducens comb. nov., Pseudooceanicola nanhaiensis comb. nov., Pseudooceanicola antarcticus comb. nov., and Pseudooceanicola flagellatus comb. nov.</title>
        <authorList>
            <person name="Lai Q."/>
            <person name="Li G."/>
            <person name="Liu X."/>
            <person name="Du Y."/>
            <person name="Sun F."/>
            <person name="Shao Z."/>
        </authorList>
    </citation>
    <scope>NUCLEOTIDE SEQUENCE [LARGE SCALE GENOMIC DNA]</scope>
    <source>
        <strain evidence="7 8">22II-s11g</strain>
    </source>
</reference>
<dbReference type="InterPro" id="IPR017871">
    <property type="entry name" value="ABC_transporter-like_CS"/>
</dbReference>
<dbReference type="NCBIfam" id="TIGR01727">
    <property type="entry name" value="oligo_HPY"/>
    <property type="match status" value="1"/>
</dbReference>
<evidence type="ECO:0000256" key="2">
    <source>
        <dbReference type="ARBA" id="ARBA00005417"/>
    </source>
</evidence>
<dbReference type="GO" id="GO:0015833">
    <property type="term" value="P:peptide transport"/>
    <property type="evidence" value="ECO:0007669"/>
    <property type="project" value="InterPro"/>
</dbReference>
<sequence>MSTLIRVEALTRIFDVSKPWLNRVLERLPKAKLTAVSDVSFEIEENSVYALVGESGSGKSTIGKMITGLVPPTKGRIEVNGKDISSDPDSAEAAKVRADIQMIFQDPYASLNPRWKVRNIIAEPVAVRGGKTGGLAERMLEQVGLSGADADKYPHEFSGGQRQRICIARALASGPKIIVCDEPTSALDVSVQSQVLNLMSDLREELGLTYLFISHDLTVVQHMADKIGVLYLGTLVEEAPRDALFSDPKHPYTQMIFDAAPRMDAFGREVDPPKGEIPDAINPPTGCPYHPRCPIAVDRCSQEKPLLRHIGDTRVACHLAE</sequence>
<gene>
    <name evidence="7" type="ORF">ATO9_06960</name>
</gene>
<dbReference type="PROSITE" id="PS00211">
    <property type="entry name" value="ABC_TRANSPORTER_1"/>
    <property type="match status" value="1"/>
</dbReference>
<evidence type="ECO:0000313" key="8">
    <source>
        <dbReference type="Proteomes" id="UP000030004"/>
    </source>
</evidence>
<accession>A0A0A0EHF3</accession>
<proteinExistence type="inferred from homology"/>
<dbReference type="Proteomes" id="UP000030004">
    <property type="component" value="Unassembled WGS sequence"/>
</dbReference>
<dbReference type="GO" id="GO:0005886">
    <property type="term" value="C:plasma membrane"/>
    <property type="evidence" value="ECO:0007669"/>
    <property type="project" value="UniProtKB-SubCell"/>
</dbReference>
<evidence type="ECO:0000256" key="5">
    <source>
        <dbReference type="ARBA" id="ARBA00022840"/>
    </source>
</evidence>
<dbReference type="Gene3D" id="3.40.50.300">
    <property type="entry name" value="P-loop containing nucleotide triphosphate hydrolases"/>
    <property type="match status" value="1"/>
</dbReference>
<dbReference type="GO" id="GO:0005524">
    <property type="term" value="F:ATP binding"/>
    <property type="evidence" value="ECO:0007669"/>
    <property type="project" value="UniProtKB-KW"/>
</dbReference>
<dbReference type="PROSITE" id="PS50893">
    <property type="entry name" value="ABC_TRANSPORTER_2"/>
    <property type="match status" value="1"/>
</dbReference>
<dbReference type="PANTHER" id="PTHR43776">
    <property type="entry name" value="TRANSPORT ATP-BINDING PROTEIN"/>
    <property type="match status" value="1"/>
</dbReference>
<organism evidence="7 8">
    <name type="scientific">Pseudooceanicola atlanticus</name>
    <dbReference type="NCBI Taxonomy" id="1461694"/>
    <lineage>
        <taxon>Bacteria</taxon>
        <taxon>Pseudomonadati</taxon>
        <taxon>Pseudomonadota</taxon>
        <taxon>Alphaproteobacteria</taxon>
        <taxon>Rhodobacterales</taxon>
        <taxon>Paracoccaceae</taxon>
        <taxon>Pseudooceanicola</taxon>
    </lineage>
</organism>
<dbReference type="Pfam" id="PF08352">
    <property type="entry name" value="oligo_HPY"/>
    <property type="match status" value="1"/>
</dbReference>
<keyword evidence="8" id="KW-1185">Reference proteome</keyword>
<dbReference type="InterPro" id="IPR027417">
    <property type="entry name" value="P-loop_NTPase"/>
</dbReference>
<dbReference type="SMART" id="SM00382">
    <property type="entry name" value="AAA"/>
    <property type="match status" value="1"/>
</dbReference>
<dbReference type="GO" id="GO:0016887">
    <property type="term" value="F:ATP hydrolysis activity"/>
    <property type="evidence" value="ECO:0007669"/>
    <property type="project" value="InterPro"/>
</dbReference>
<name>A0A0A0EHF3_9RHOB</name>
<dbReference type="FunFam" id="3.40.50.300:FF:000016">
    <property type="entry name" value="Oligopeptide ABC transporter ATP-binding component"/>
    <property type="match status" value="1"/>
</dbReference>
<evidence type="ECO:0000259" key="6">
    <source>
        <dbReference type="PROSITE" id="PS50893"/>
    </source>
</evidence>
<dbReference type="InterPro" id="IPR003439">
    <property type="entry name" value="ABC_transporter-like_ATP-bd"/>
</dbReference>
<comment type="similarity">
    <text evidence="2">Belongs to the ABC transporter superfamily.</text>
</comment>
<evidence type="ECO:0000256" key="4">
    <source>
        <dbReference type="ARBA" id="ARBA00022741"/>
    </source>
</evidence>
<feature type="domain" description="ABC transporter" evidence="6">
    <location>
        <begin position="11"/>
        <end position="257"/>
    </location>
</feature>
<dbReference type="STRING" id="1461694.ATO9_06960"/>
<evidence type="ECO:0000256" key="3">
    <source>
        <dbReference type="ARBA" id="ARBA00022448"/>
    </source>
</evidence>
<dbReference type="AlphaFoldDB" id="A0A0A0EHF3"/>
<dbReference type="EMBL" id="AQQX01000002">
    <property type="protein sequence ID" value="KGM49745.1"/>
    <property type="molecule type" value="Genomic_DNA"/>
</dbReference>
<comment type="caution">
    <text evidence="7">The sequence shown here is derived from an EMBL/GenBank/DDBJ whole genome shotgun (WGS) entry which is preliminary data.</text>
</comment>
<dbReference type="OrthoDB" id="9802264at2"/>
<dbReference type="GO" id="GO:0055085">
    <property type="term" value="P:transmembrane transport"/>
    <property type="evidence" value="ECO:0007669"/>
    <property type="project" value="UniProtKB-ARBA"/>
</dbReference>
<dbReference type="SUPFAM" id="SSF52540">
    <property type="entry name" value="P-loop containing nucleoside triphosphate hydrolases"/>
    <property type="match status" value="1"/>
</dbReference>
<keyword evidence="4" id="KW-0547">Nucleotide-binding</keyword>
<dbReference type="PANTHER" id="PTHR43776:SF7">
    <property type="entry name" value="D,D-DIPEPTIDE TRANSPORT ATP-BINDING PROTEIN DDPF-RELATED"/>
    <property type="match status" value="1"/>
</dbReference>
<comment type="subcellular location">
    <subcellularLocation>
        <location evidence="1">Cell inner membrane</location>
        <topology evidence="1">Peripheral membrane protein</topology>
    </subcellularLocation>
</comment>